<organism evidence="6 7">
    <name type="scientific">Elizabethkingia meningoseptica</name>
    <name type="common">Chryseobacterium meningosepticum</name>
    <dbReference type="NCBI Taxonomy" id="238"/>
    <lineage>
        <taxon>Bacteria</taxon>
        <taxon>Pseudomonadati</taxon>
        <taxon>Bacteroidota</taxon>
        <taxon>Flavobacteriia</taxon>
        <taxon>Flavobacteriales</taxon>
        <taxon>Weeksellaceae</taxon>
        <taxon>Elizabethkingia</taxon>
    </lineage>
</organism>
<dbReference type="OrthoDB" id="965844at2"/>
<evidence type="ECO:0000256" key="1">
    <source>
        <dbReference type="ARBA" id="ARBA00023015"/>
    </source>
</evidence>
<dbReference type="PROSITE" id="PS50043">
    <property type="entry name" value="HTH_LUXR_2"/>
    <property type="match status" value="1"/>
</dbReference>
<dbReference type="PROSITE" id="PS50113">
    <property type="entry name" value="PAC"/>
    <property type="match status" value="1"/>
</dbReference>
<dbReference type="GO" id="GO:0003677">
    <property type="term" value="F:DNA binding"/>
    <property type="evidence" value="ECO:0007669"/>
    <property type="project" value="UniProtKB-KW"/>
</dbReference>
<dbReference type="InterPro" id="IPR000700">
    <property type="entry name" value="PAS-assoc_C"/>
</dbReference>
<gene>
    <name evidence="6" type="ORF">BMF97_12140</name>
</gene>
<name>A0A1T3FGD9_ELIME</name>
<dbReference type="Pfam" id="PF00196">
    <property type="entry name" value="GerE"/>
    <property type="match status" value="1"/>
</dbReference>
<dbReference type="PRINTS" id="PR00038">
    <property type="entry name" value="HTHLUXR"/>
</dbReference>
<protein>
    <submittedName>
        <fullName evidence="6">LuxR family transcriptional regulator</fullName>
    </submittedName>
</protein>
<dbReference type="AlphaFoldDB" id="A0A1T3FGD9"/>
<dbReference type="GO" id="GO:0006355">
    <property type="term" value="P:regulation of DNA-templated transcription"/>
    <property type="evidence" value="ECO:0007669"/>
    <property type="project" value="InterPro"/>
</dbReference>
<dbReference type="SUPFAM" id="SSF46894">
    <property type="entry name" value="C-terminal effector domain of the bipartite response regulators"/>
    <property type="match status" value="1"/>
</dbReference>
<accession>A0A1T3FGD9</accession>
<dbReference type="PANTHER" id="PTHR44688:SF16">
    <property type="entry name" value="DNA-BINDING TRANSCRIPTIONAL ACTIVATOR DEVR_DOSR"/>
    <property type="match status" value="1"/>
</dbReference>
<dbReference type="Gene3D" id="1.10.10.10">
    <property type="entry name" value="Winged helix-like DNA-binding domain superfamily/Winged helix DNA-binding domain"/>
    <property type="match status" value="1"/>
</dbReference>
<feature type="domain" description="HTH luxR-type" evidence="4">
    <location>
        <begin position="198"/>
        <end position="263"/>
    </location>
</feature>
<keyword evidence="7" id="KW-1185">Reference proteome</keyword>
<evidence type="ECO:0000256" key="2">
    <source>
        <dbReference type="ARBA" id="ARBA00023125"/>
    </source>
</evidence>
<keyword evidence="3" id="KW-0804">Transcription</keyword>
<dbReference type="InterPro" id="IPR036388">
    <property type="entry name" value="WH-like_DNA-bd_sf"/>
</dbReference>
<dbReference type="Gene3D" id="3.30.450.20">
    <property type="entry name" value="PAS domain"/>
    <property type="match status" value="1"/>
</dbReference>
<keyword evidence="1" id="KW-0805">Transcription regulation</keyword>
<dbReference type="InterPro" id="IPR035965">
    <property type="entry name" value="PAS-like_dom_sf"/>
</dbReference>
<proteinExistence type="predicted"/>
<sequence length="267" mass="31688">MKTINKLTSVDFNEFTDLLKINETDPGKKYYDYYASTIQSISDFAMFPYFCYVSNNYTFKIEWISDNITQFTPFTKEDWLLPNQKLIEELYHPDDRIFLISALHFISVMALNLDESQRGDYKFNLYVRMLNKNGEYRWMLMQSVKPYINENKQIESTLCIFYDLSSFRISNTPLLSLTNHKLGTIQYFSYQENKIQEVKAKSIRLSNREKEVFNLIAQGYNSPQIAEKLFLSCHTVENHKRNLRKKTNTKNTAELITYVMTYNLLLI</sequence>
<evidence type="ECO:0000259" key="4">
    <source>
        <dbReference type="PROSITE" id="PS50043"/>
    </source>
</evidence>
<dbReference type="Proteomes" id="UP000188947">
    <property type="component" value="Unassembled WGS sequence"/>
</dbReference>
<dbReference type="PROSITE" id="PS00622">
    <property type="entry name" value="HTH_LUXR_1"/>
    <property type="match status" value="1"/>
</dbReference>
<dbReference type="InterPro" id="IPR000792">
    <property type="entry name" value="Tscrpt_reg_LuxR_C"/>
</dbReference>
<dbReference type="STRING" id="238.BBD35_11460"/>
<evidence type="ECO:0000256" key="3">
    <source>
        <dbReference type="ARBA" id="ARBA00023163"/>
    </source>
</evidence>
<dbReference type="InterPro" id="IPR016032">
    <property type="entry name" value="Sig_transdc_resp-reg_C-effctor"/>
</dbReference>
<evidence type="ECO:0000313" key="7">
    <source>
        <dbReference type="Proteomes" id="UP000188947"/>
    </source>
</evidence>
<dbReference type="eggNOG" id="COG2197">
    <property type="taxonomic scope" value="Bacteria"/>
</dbReference>
<dbReference type="RefSeq" id="WP_070904448.1">
    <property type="nucleotide sequence ID" value="NZ_CP016378.1"/>
</dbReference>
<dbReference type="SUPFAM" id="SSF55785">
    <property type="entry name" value="PYP-like sensor domain (PAS domain)"/>
    <property type="match status" value="1"/>
</dbReference>
<dbReference type="EMBL" id="MPOG01000014">
    <property type="protein sequence ID" value="OOH94111.1"/>
    <property type="molecule type" value="Genomic_DNA"/>
</dbReference>
<evidence type="ECO:0000313" key="6">
    <source>
        <dbReference type="EMBL" id="OOH94111.1"/>
    </source>
</evidence>
<keyword evidence="2" id="KW-0238">DNA-binding</keyword>
<feature type="domain" description="PAC" evidence="5">
    <location>
        <begin position="123"/>
        <end position="176"/>
    </location>
</feature>
<comment type="caution">
    <text evidence="6">The sequence shown here is derived from an EMBL/GenBank/DDBJ whole genome shotgun (WGS) entry which is preliminary data.</text>
</comment>
<evidence type="ECO:0000259" key="5">
    <source>
        <dbReference type="PROSITE" id="PS50113"/>
    </source>
</evidence>
<reference evidence="6 7" key="1">
    <citation type="submission" date="2016-11" db="EMBL/GenBank/DDBJ databases">
        <title>Genome sequence and comparative genomic analysis of clinical strain Elizabethkingia meningoseptica 61421 PRCM.</title>
        <authorList>
            <person name="Wang M."/>
            <person name="Hu S."/>
            <person name="Cao L."/>
            <person name="Jiang T."/>
            <person name="Zhou Y."/>
            <person name="Ming D."/>
        </authorList>
    </citation>
    <scope>NUCLEOTIDE SEQUENCE [LARGE SCALE GENOMIC DNA]</scope>
    <source>
        <strain evidence="6 7">61421 PRCM</strain>
    </source>
</reference>
<dbReference type="PANTHER" id="PTHR44688">
    <property type="entry name" value="DNA-BINDING TRANSCRIPTIONAL ACTIVATOR DEVR_DOSR"/>
    <property type="match status" value="1"/>
</dbReference>
<dbReference type="CDD" id="cd06170">
    <property type="entry name" value="LuxR_C_like"/>
    <property type="match status" value="1"/>
</dbReference>
<dbReference type="SMART" id="SM00421">
    <property type="entry name" value="HTH_LUXR"/>
    <property type="match status" value="1"/>
</dbReference>
<dbReference type="InterPro" id="IPR000014">
    <property type="entry name" value="PAS"/>
</dbReference>
<dbReference type="CDD" id="cd00130">
    <property type="entry name" value="PAS"/>
    <property type="match status" value="1"/>
</dbReference>